<dbReference type="RefSeq" id="WP_270119823.1">
    <property type="nucleotide sequence ID" value="NZ_BAAAOM010000001.1"/>
</dbReference>
<reference evidence="6 8" key="2">
    <citation type="submission" date="2023-07" db="EMBL/GenBank/DDBJ databases">
        <title>Sequencing the genomes of 1000 actinobacteria strains.</title>
        <authorList>
            <person name="Klenk H.-P."/>
        </authorList>
    </citation>
    <scope>NUCLEOTIDE SEQUENCE [LARGE SCALE GENOMIC DNA]</scope>
    <source>
        <strain evidence="6 8">DSM 44724</strain>
    </source>
</reference>
<feature type="domain" description="FAD/NAD(P)-binding" evidence="4">
    <location>
        <begin position="9"/>
        <end position="292"/>
    </location>
</feature>
<evidence type="ECO:0000256" key="3">
    <source>
        <dbReference type="ARBA" id="ARBA00048132"/>
    </source>
</evidence>
<sequence>MTDELREQYDVVVIGGGAAGLNGALMLARARRSVAVIDAGEPRNAPAHGVHGLLGREGMPPAELLSIGRGEVRQYGGHVVDGAVTGAKAGEGGFTVALADGREVKARKLLVTTGLVDRLPEIPGLAEHWGRDLVHCPYCHGWEVKDEAIGIVATGPMSMHGALLFRQWTSDLVVFTNERLALPPEEAEKLKARGTRIVDGAIERIESENGRISGVRMAGGEFVPRTVLATASRMEARAGFLQDLGLNTVEHPSGAGEHVPADPFGRTEIPGVWVAGNVTDLMAQVGAAAAAGAMAGAQINMDLVNDDTAAAVAAYRAR</sequence>
<proteinExistence type="predicted"/>
<organism evidence="5 7">
    <name type="scientific">Glycomyces lechevalierae</name>
    <dbReference type="NCBI Taxonomy" id="256034"/>
    <lineage>
        <taxon>Bacteria</taxon>
        <taxon>Bacillati</taxon>
        <taxon>Actinomycetota</taxon>
        <taxon>Actinomycetes</taxon>
        <taxon>Glycomycetales</taxon>
        <taxon>Glycomycetaceae</taxon>
        <taxon>Glycomyces</taxon>
    </lineage>
</organism>
<evidence type="ECO:0000313" key="6">
    <source>
        <dbReference type="EMBL" id="MDR7341327.1"/>
    </source>
</evidence>
<keyword evidence="1" id="KW-0285">Flavoprotein</keyword>
<dbReference type="InterPro" id="IPR036188">
    <property type="entry name" value="FAD/NAD-bd_sf"/>
</dbReference>
<gene>
    <name evidence="6" type="ORF">J2S69_005046</name>
    <name evidence="5" type="ORF">O2L01_01700</name>
</gene>
<comment type="catalytic activity">
    <reaction evidence="3">
        <text>[thioredoxin]-dithiol + NADP(+) = [thioredoxin]-disulfide + NADPH + H(+)</text>
        <dbReference type="Rhea" id="RHEA:20345"/>
        <dbReference type="Rhea" id="RHEA-COMP:10698"/>
        <dbReference type="Rhea" id="RHEA-COMP:10700"/>
        <dbReference type="ChEBI" id="CHEBI:15378"/>
        <dbReference type="ChEBI" id="CHEBI:29950"/>
        <dbReference type="ChEBI" id="CHEBI:50058"/>
        <dbReference type="ChEBI" id="CHEBI:57783"/>
        <dbReference type="ChEBI" id="CHEBI:58349"/>
        <dbReference type="EC" id="1.8.1.9"/>
    </reaction>
</comment>
<dbReference type="EMBL" id="JAPZVQ010000001">
    <property type="protein sequence ID" value="MDA1383682.1"/>
    <property type="molecule type" value="Genomic_DNA"/>
</dbReference>
<dbReference type="GO" id="GO:0004791">
    <property type="term" value="F:thioredoxin-disulfide reductase (NADPH) activity"/>
    <property type="evidence" value="ECO:0007669"/>
    <property type="project" value="UniProtKB-EC"/>
</dbReference>
<reference evidence="5" key="1">
    <citation type="submission" date="2022-12" db="EMBL/GenBank/DDBJ databases">
        <title>Gycomyces niveus sp.nov., a novel actinomycete isolated from soil in Shouguang.</title>
        <authorList>
            <person name="Yang X."/>
        </authorList>
    </citation>
    <scope>NUCLEOTIDE SEQUENCE</scope>
    <source>
        <strain evidence="5">DSM 44724</strain>
    </source>
</reference>
<accession>A0A9X3PEU2</accession>
<evidence type="ECO:0000259" key="4">
    <source>
        <dbReference type="Pfam" id="PF07992"/>
    </source>
</evidence>
<evidence type="ECO:0000313" key="7">
    <source>
        <dbReference type="Proteomes" id="UP001145799"/>
    </source>
</evidence>
<evidence type="ECO:0000313" key="5">
    <source>
        <dbReference type="EMBL" id="MDA1383682.1"/>
    </source>
</evidence>
<keyword evidence="2" id="KW-0560">Oxidoreductase</keyword>
<dbReference type="PRINTS" id="PR00469">
    <property type="entry name" value="PNDRDTASEII"/>
</dbReference>
<dbReference type="AlphaFoldDB" id="A0A9X3PEU2"/>
<dbReference type="Pfam" id="PF07992">
    <property type="entry name" value="Pyr_redox_2"/>
    <property type="match status" value="1"/>
</dbReference>
<dbReference type="Proteomes" id="UP001183604">
    <property type="component" value="Unassembled WGS sequence"/>
</dbReference>
<dbReference type="SUPFAM" id="SSF51905">
    <property type="entry name" value="FAD/NAD(P)-binding domain"/>
    <property type="match status" value="1"/>
</dbReference>
<dbReference type="Proteomes" id="UP001145799">
    <property type="component" value="Unassembled WGS sequence"/>
</dbReference>
<dbReference type="PANTHER" id="PTHR48105">
    <property type="entry name" value="THIOREDOXIN REDUCTASE 1-RELATED-RELATED"/>
    <property type="match status" value="1"/>
</dbReference>
<evidence type="ECO:0000256" key="1">
    <source>
        <dbReference type="ARBA" id="ARBA00022630"/>
    </source>
</evidence>
<dbReference type="InterPro" id="IPR023753">
    <property type="entry name" value="FAD/NAD-binding_dom"/>
</dbReference>
<comment type="caution">
    <text evidence="5">The sequence shown here is derived from an EMBL/GenBank/DDBJ whole genome shotgun (WGS) entry which is preliminary data.</text>
</comment>
<evidence type="ECO:0000313" key="8">
    <source>
        <dbReference type="Proteomes" id="UP001183604"/>
    </source>
</evidence>
<evidence type="ECO:0000256" key="2">
    <source>
        <dbReference type="ARBA" id="ARBA00023002"/>
    </source>
</evidence>
<protein>
    <submittedName>
        <fullName evidence="5">NAD(P)/FAD-dependent oxidoreductase</fullName>
    </submittedName>
    <submittedName>
        <fullName evidence="6">Thioredoxin reductase</fullName>
    </submittedName>
</protein>
<dbReference type="EMBL" id="JAVDYD010000001">
    <property type="protein sequence ID" value="MDR7341327.1"/>
    <property type="molecule type" value="Genomic_DNA"/>
</dbReference>
<name>A0A9X3PEU2_9ACTN</name>
<dbReference type="InterPro" id="IPR050097">
    <property type="entry name" value="Ferredoxin-NADP_redctase_2"/>
</dbReference>
<dbReference type="Gene3D" id="3.50.50.60">
    <property type="entry name" value="FAD/NAD(P)-binding domain"/>
    <property type="match status" value="2"/>
</dbReference>
<keyword evidence="8" id="KW-1185">Reference proteome</keyword>
<dbReference type="PRINTS" id="PR00368">
    <property type="entry name" value="FADPNR"/>
</dbReference>